<comment type="caution">
    <text evidence="1">The sequence shown here is derived from an EMBL/GenBank/DDBJ whole genome shotgun (WGS) entry which is preliminary data.</text>
</comment>
<dbReference type="Proteomes" id="UP000010433">
    <property type="component" value="Unassembled WGS sequence"/>
</dbReference>
<gene>
    <name evidence="1" type="ORF">HMPREF9151_02168</name>
</gene>
<dbReference type="AlphaFoldDB" id="L1N1L6"/>
<accession>L1N1L6</accession>
<dbReference type="STRING" id="1127699.HMPREF9151_02168"/>
<organism evidence="1 2">
    <name type="scientific">Hoylesella saccharolytica F0055</name>
    <dbReference type="NCBI Taxonomy" id="1127699"/>
    <lineage>
        <taxon>Bacteria</taxon>
        <taxon>Pseudomonadati</taxon>
        <taxon>Bacteroidota</taxon>
        <taxon>Bacteroidia</taxon>
        <taxon>Bacteroidales</taxon>
        <taxon>Prevotellaceae</taxon>
        <taxon>Hoylesella</taxon>
    </lineage>
</organism>
<protein>
    <submittedName>
        <fullName evidence="1">Uncharacterized protein</fullName>
    </submittedName>
</protein>
<dbReference type="HOGENOM" id="CLU_2509956_0_0_10"/>
<evidence type="ECO:0000313" key="1">
    <source>
        <dbReference type="EMBL" id="EKX97250.1"/>
    </source>
</evidence>
<name>L1N1L6_9BACT</name>
<sequence>MPHVNINSVYICKTNIFSVNKNTFDCFSFEKVTNLRKIVFICYKNLHTYATISPYFYINNTFNKHRKSRLCTFNFQKLCFQPSKA</sequence>
<keyword evidence="2" id="KW-1185">Reference proteome</keyword>
<evidence type="ECO:0000313" key="2">
    <source>
        <dbReference type="Proteomes" id="UP000010433"/>
    </source>
</evidence>
<dbReference type="EMBL" id="AMEP01000142">
    <property type="protein sequence ID" value="EKX97250.1"/>
    <property type="molecule type" value="Genomic_DNA"/>
</dbReference>
<reference evidence="1 2" key="1">
    <citation type="submission" date="2012-05" db="EMBL/GenBank/DDBJ databases">
        <authorList>
            <person name="Weinstock G."/>
            <person name="Sodergren E."/>
            <person name="Lobos E.A."/>
            <person name="Fulton L."/>
            <person name="Fulton R."/>
            <person name="Courtney L."/>
            <person name="Fronick C."/>
            <person name="O'Laughlin M."/>
            <person name="Godfrey J."/>
            <person name="Wilson R.M."/>
            <person name="Miner T."/>
            <person name="Farmer C."/>
            <person name="Delehaunty K."/>
            <person name="Cordes M."/>
            <person name="Minx P."/>
            <person name="Tomlinson C."/>
            <person name="Chen J."/>
            <person name="Wollam A."/>
            <person name="Pepin K.H."/>
            <person name="Bhonagiri V."/>
            <person name="Zhang X."/>
            <person name="Suruliraj S."/>
            <person name="Warren W."/>
            <person name="Mitreva M."/>
            <person name="Mardis E.R."/>
            <person name="Wilson R.K."/>
        </authorList>
    </citation>
    <scope>NUCLEOTIDE SEQUENCE [LARGE SCALE GENOMIC DNA]</scope>
    <source>
        <strain evidence="1 2">F0055</strain>
    </source>
</reference>
<proteinExistence type="predicted"/>